<evidence type="ECO:0000313" key="5">
    <source>
        <dbReference type="Proteomes" id="UP000010846"/>
    </source>
</evidence>
<dbReference type="Proteomes" id="UP000010846">
    <property type="component" value="Chromosome"/>
</dbReference>
<dbReference type="STRING" id="797302.Halru_1106"/>
<dbReference type="eggNOG" id="arCOG07636">
    <property type="taxonomic scope" value="Archaea"/>
</dbReference>
<accession>L0IA69</accession>
<dbReference type="AlphaFoldDB" id="L0IA69"/>
<evidence type="ECO:0000259" key="3">
    <source>
        <dbReference type="Pfam" id="PF07883"/>
    </source>
</evidence>
<organism evidence="4 5">
    <name type="scientific">Halovivax ruber (strain DSM 18193 / JCM 13892 / XH-70)</name>
    <dbReference type="NCBI Taxonomy" id="797302"/>
    <lineage>
        <taxon>Archaea</taxon>
        <taxon>Methanobacteriati</taxon>
        <taxon>Methanobacteriota</taxon>
        <taxon>Stenosarchaea group</taxon>
        <taxon>Halobacteria</taxon>
        <taxon>Halobacteriales</taxon>
        <taxon>Natrialbaceae</taxon>
        <taxon>Halovivax</taxon>
    </lineage>
</organism>
<dbReference type="RefSeq" id="WP_015300384.1">
    <property type="nucleotide sequence ID" value="NC_019964.1"/>
</dbReference>
<name>L0IA69_HALRX</name>
<dbReference type="KEGG" id="hru:Halru_1106"/>
<dbReference type="eggNOG" id="arCOG02998">
    <property type="taxonomic scope" value="Archaea"/>
</dbReference>
<reference evidence="4" key="1">
    <citation type="submission" date="2011-09" db="EMBL/GenBank/DDBJ databases">
        <title>Complete sequence of Halovivax ruber XH-70.</title>
        <authorList>
            <consortium name="US DOE Joint Genome Institute"/>
            <person name="Lucas S."/>
            <person name="Han J."/>
            <person name="Lapidus A."/>
            <person name="Cheng J.-F."/>
            <person name="Goodwin L."/>
            <person name="Pitluck S."/>
            <person name="Peters L."/>
            <person name="Mikhailova N."/>
            <person name="Davenport K."/>
            <person name="Detter J.C."/>
            <person name="Han C."/>
            <person name="Tapia R."/>
            <person name="Land M."/>
            <person name="Hauser L."/>
            <person name="Kyrpides N."/>
            <person name="Ivanova N."/>
            <person name="Pagani I."/>
            <person name="Sproer C."/>
            <person name="Anderson I."/>
            <person name="Woyke T."/>
        </authorList>
    </citation>
    <scope>NUCLEOTIDE SEQUENCE</scope>
    <source>
        <strain evidence="4">XH-70</strain>
    </source>
</reference>
<feature type="compositionally biased region" description="Polar residues" evidence="2">
    <location>
        <begin position="13"/>
        <end position="27"/>
    </location>
</feature>
<dbReference type="InterPro" id="IPR013096">
    <property type="entry name" value="Cupin_2"/>
</dbReference>
<feature type="domain" description="Cupin type-2" evidence="3">
    <location>
        <begin position="47"/>
        <end position="116"/>
    </location>
</feature>
<dbReference type="Pfam" id="PF07883">
    <property type="entry name" value="Cupin_2"/>
    <property type="match status" value="1"/>
</dbReference>
<dbReference type="Gene3D" id="2.60.120.10">
    <property type="entry name" value="Jelly Rolls"/>
    <property type="match status" value="1"/>
</dbReference>
<dbReference type="GeneID" id="14375360"/>
<dbReference type="PANTHER" id="PTHR35848">
    <property type="entry name" value="OXALATE-BINDING PROTEIN"/>
    <property type="match status" value="1"/>
</dbReference>
<dbReference type="InterPro" id="IPR011051">
    <property type="entry name" value="RmlC_Cupin_sf"/>
</dbReference>
<dbReference type="InterPro" id="IPR014710">
    <property type="entry name" value="RmlC-like_jellyroll"/>
</dbReference>
<dbReference type="GO" id="GO:0046872">
    <property type="term" value="F:metal ion binding"/>
    <property type="evidence" value="ECO:0007669"/>
    <property type="project" value="UniProtKB-KW"/>
</dbReference>
<dbReference type="SUPFAM" id="SSF51182">
    <property type="entry name" value="RmlC-like cupins"/>
    <property type="match status" value="1"/>
</dbReference>
<evidence type="ECO:0000256" key="1">
    <source>
        <dbReference type="ARBA" id="ARBA00022723"/>
    </source>
</evidence>
<gene>
    <name evidence="4" type="ordered locus">Halru_1106</name>
</gene>
<feature type="region of interest" description="Disordered" evidence="2">
    <location>
        <begin position="1"/>
        <end position="29"/>
    </location>
</feature>
<proteinExistence type="predicted"/>
<evidence type="ECO:0000313" key="4">
    <source>
        <dbReference type="EMBL" id="AGB15723.1"/>
    </source>
</evidence>
<sequence length="214" mass="22711">MKRASLADEFESTNDPGSPADSLTGSPSFVRRSLSSSLETSALAINHYRIAPGERFPAGLHAHRDQAEVFVVLSGEAAFATLDGQVAVGSHEAIRFAPGEYQAGRNDGEDSLSVLALGAPRDSDDVRIPIACPPCRGDDLRLDLAGNSLTFACTECDDHWEPAACPACGGEDLRVVLGQSDEPVVACQTCTATFERPPIEGEWEARGRGGKRID</sequence>
<keyword evidence="5" id="KW-1185">Reference proteome</keyword>
<dbReference type="InterPro" id="IPR051610">
    <property type="entry name" value="GPI/OXD"/>
</dbReference>
<protein>
    <submittedName>
        <fullName evidence="4">Cupin domain-containing protein</fullName>
    </submittedName>
</protein>
<dbReference type="HOGENOM" id="CLU_126380_0_0_2"/>
<evidence type="ECO:0000256" key="2">
    <source>
        <dbReference type="SAM" id="MobiDB-lite"/>
    </source>
</evidence>
<keyword evidence="1" id="KW-0479">Metal-binding</keyword>
<dbReference type="PANTHER" id="PTHR35848:SF9">
    <property type="entry name" value="SLL1358 PROTEIN"/>
    <property type="match status" value="1"/>
</dbReference>
<dbReference type="EMBL" id="CP003050">
    <property type="protein sequence ID" value="AGB15723.1"/>
    <property type="molecule type" value="Genomic_DNA"/>
</dbReference>